<proteinExistence type="predicted"/>
<keyword evidence="4" id="KW-1185">Reference proteome</keyword>
<dbReference type="Proteomes" id="UP000460412">
    <property type="component" value="Unassembled WGS sequence"/>
</dbReference>
<protein>
    <submittedName>
        <fullName evidence="3">Uncharacterized protein</fullName>
    </submittedName>
</protein>
<keyword evidence="2" id="KW-0732">Signal</keyword>
<feature type="signal peptide" evidence="2">
    <location>
        <begin position="1"/>
        <end position="24"/>
    </location>
</feature>
<feature type="region of interest" description="Disordered" evidence="1">
    <location>
        <begin position="85"/>
        <end position="107"/>
    </location>
</feature>
<evidence type="ECO:0000313" key="3">
    <source>
        <dbReference type="EMBL" id="MXP78000.1"/>
    </source>
</evidence>
<dbReference type="EMBL" id="WUQX01000001">
    <property type="protein sequence ID" value="MXP78000.1"/>
    <property type="molecule type" value="Genomic_DNA"/>
</dbReference>
<comment type="caution">
    <text evidence="3">The sequence shown here is derived from an EMBL/GenBank/DDBJ whole genome shotgun (WGS) entry which is preliminary data.</text>
</comment>
<dbReference type="RefSeq" id="WP_159753953.1">
    <property type="nucleotide sequence ID" value="NZ_CASSPE010000308.1"/>
</dbReference>
<reference evidence="3 4" key="1">
    <citation type="submission" date="2019-12" db="EMBL/GenBank/DDBJ databases">
        <title>Sporaefaciens musculi gen. nov., sp. nov., a novel bacterium isolated from the caecum of an obese mouse.</title>
        <authorList>
            <person name="Rasmussen T.S."/>
            <person name="Streidl T."/>
            <person name="Hitch T.C.A."/>
            <person name="Wortmann E."/>
            <person name="Deptula P."/>
            <person name="Hansen M."/>
            <person name="Nielsen D.S."/>
            <person name="Clavel T."/>
            <person name="Vogensen F.K."/>
        </authorList>
    </citation>
    <scope>NUCLEOTIDE SEQUENCE [LARGE SCALE GENOMIC DNA]</scope>
    <source>
        <strain evidence="3 4">WCA-9-b2</strain>
    </source>
</reference>
<name>A0A7X3MKE5_9FIRM</name>
<gene>
    <name evidence="3" type="ORF">GN277_22385</name>
</gene>
<dbReference type="AlphaFoldDB" id="A0A7X3MKE5"/>
<evidence type="ECO:0000313" key="4">
    <source>
        <dbReference type="Proteomes" id="UP000460412"/>
    </source>
</evidence>
<evidence type="ECO:0000256" key="2">
    <source>
        <dbReference type="SAM" id="SignalP"/>
    </source>
</evidence>
<feature type="chain" id="PRO_5030893322" evidence="2">
    <location>
        <begin position="25"/>
        <end position="151"/>
    </location>
</feature>
<sequence>MKKVVTVVLICVLALSMGGIVAFAEKPVEARCFYGTNSGWVCDYQNMGCNFGNNCVTNFCGNYGTGVNMSGYVSERPVVTQTPAYTGSTSQSYGGGGSQSYQGSSQTTGWSGGGYQGSGYVDNNGDGYCDNWSGSYGGHHGGGHHGGRHHR</sequence>
<evidence type="ECO:0000256" key="1">
    <source>
        <dbReference type="SAM" id="MobiDB-lite"/>
    </source>
</evidence>
<organism evidence="3 4">
    <name type="scientific">Sporofaciens musculi</name>
    <dbReference type="NCBI Taxonomy" id="2681861"/>
    <lineage>
        <taxon>Bacteria</taxon>
        <taxon>Bacillati</taxon>
        <taxon>Bacillota</taxon>
        <taxon>Clostridia</taxon>
        <taxon>Lachnospirales</taxon>
        <taxon>Lachnospiraceae</taxon>
        <taxon>Sporofaciens</taxon>
    </lineage>
</organism>
<accession>A0A7X3MKE5</accession>